<dbReference type="InterPro" id="IPR052158">
    <property type="entry name" value="INH-QAR"/>
</dbReference>
<organism evidence="3 4">
    <name type="scientific">Tumebacillus avium</name>
    <dbReference type="NCBI Taxonomy" id="1903704"/>
    <lineage>
        <taxon>Bacteria</taxon>
        <taxon>Bacillati</taxon>
        <taxon>Bacillota</taxon>
        <taxon>Bacilli</taxon>
        <taxon>Bacillales</taxon>
        <taxon>Alicyclobacillaceae</taxon>
        <taxon>Tumebacillus</taxon>
    </lineage>
</organism>
<dbReference type="Gene3D" id="3.40.50.880">
    <property type="match status" value="2"/>
</dbReference>
<dbReference type="Pfam" id="PF01965">
    <property type="entry name" value="DJ-1_PfpI"/>
    <property type="match status" value="1"/>
</dbReference>
<dbReference type="SUPFAM" id="SSF52317">
    <property type="entry name" value="Class I glutamine amidotransferase-like"/>
    <property type="match status" value="2"/>
</dbReference>
<evidence type="ECO:0000259" key="2">
    <source>
        <dbReference type="Pfam" id="PF01965"/>
    </source>
</evidence>
<keyword evidence="4" id="KW-1185">Reference proteome</keyword>
<reference evidence="4" key="1">
    <citation type="submission" date="2017-05" db="EMBL/GenBank/DDBJ databases">
        <authorList>
            <person name="Sung H."/>
        </authorList>
    </citation>
    <scope>NUCLEOTIDE SEQUENCE [LARGE SCALE GENOMIC DNA]</scope>
    <source>
        <strain evidence="4">AR23208</strain>
    </source>
</reference>
<dbReference type="OrthoDB" id="6382410at2"/>
<feature type="transmembrane region" description="Helical" evidence="1">
    <location>
        <begin position="412"/>
        <end position="430"/>
    </location>
</feature>
<evidence type="ECO:0000256" key="1">
    <source>
        <dbReference type="SAM" id="Phobius"/>
    </source>
</evidence>
<dbReference type="RefSeq" id="WP_087459143.1">
    <property type="nucleotide sequence ID" value="NZ_CP021434.1"/>
</dbReference>
<keyword evidence="1" id="KW-0472">Membrane</keyword>
<dbReference type="PANTHER" id="PTHR43130:SF3">
    <property type="entry name" value="HTH-TYPE TRANSCRIPTIONAL REGULATOR RV1931C"/>
    <property type="match status" value="1"/>
</dbReference>
<gene>
    <name evidence="3" type="ORF">CBW65_06410</name>
</gene>
<dbReference type="AlphaFoldDB" id="A0A1Y0IWU3"/>
<dbReference type="InterPro" id="IPR002818">
    <property type="entry name" value="DJ-1/PfpI"/>
</dbReference>
<protein>
    <submittedName>
        <fullName evidence="3">DJ-1/PfpI family protein</fullName>
    </submittedName>
</protein>
<keyword evidence="1" id="KW-1133">Transmembrane helix</keyword>
<sequence length="452" mass="50001">MTLILVVGGAGFLGYGSTYRDFYGSVYQGTFPEWQDVSVPEHDAEKPTVAVLMSDASTTTEVFDFLIPYDLFAMTEAYNVYAVAPDKKVKSLSGGLEVAPHYSFDELDAMLKKSPDIIVIPYIPIVDKELYKPIREYIQKHKDTTLVSICGGAMNLADAGLLDGKQATTHWQAISLQGSSFPNVDWQANQRYVATGNLVTSGGQTGGFDAVLYTISQKLGEPMAKKVAAEAKYPMYQYVQNPTVDPYSVDARFFGIYVVNNAFQWNKVQTGVMLYDGMEEMALSSVFDTYADTGTTQVKTISQSDRPIVTKHGLNIVARHQLADAPKLDRMFVTGTEGKSLAEDEVKAWSELQDVPAIEYPHANSADRFVFEEPLEDLAQQEDVSTAEHAVKRFEYRANGVTLEGKAFAYETYGNLALLIVAAVLLAFIIDRRFISKKKFVFGAKRDASVVE</sequence>
<dbReference type="KEGG" id="tum:CBW65_06410"/>
<feature type="domain" description="DJ-1/PfpI" evidence="2">
    <location>
        <begin position="58"/>
        <end position="209"/>
    </location>
</feature>
<evidence type="ECO:0000313" key="4">
    <source>
        <dbReference type="Proteomes" id="UP000195437"/>
    </source>
</evidence>
<dbReference type="EMBL" id="CP021434">
    <property type="protein sequence ID" value="ARU63813.1"/>
    <property type="molecule type" value="Genomic_DNA"/>
</dbReference>
<dbReference type="InterPro" id="IPR029062">
    <property type="entry name" value="Class_I_gatase-like"/>
</dbReference>
<dbReference type="Proteomes" id="UP000195437">
    <property type="component" value="Chromosome"/>
</dbReference>
<dbReference type="PANTHER" id="PTHR43130">
    <property type="entry name" value="ARAC-FAMILY TRANSCRIPTIONAL REGULATOR"/>
    <property type="match status" value="1"/>
</dbReference>
<accession>A0A1Y0IWU3</accession>
<proteinExistence type="predicted"/>
<evidence type="ECO:0000313" key="3">
    <source>
        <dbReference type="EMBL" id="ARU63813.1"/>
    </source>
</evidence>
<keyword evidence="1" id="KW-0812">Transmembrane</keyword>
<name>A0A1Y0IWU3_9BACL</name>